<keyword evidence="1" id="KW-0472">Membrane</keyword>
<dbReference type="InterPro" id="IPR012867">
    <property type="entry name" value="DUF1648"/>
</dbReference>
<comment type="caution">
    <text evidence="3">The sequence shown here is derived from an EMBL/GenBank/DDBJ whole genome shotgun (WGS) entry which is preliminary data.</text>
</comment>
<keyword evidence="1" id="KW-1133">Transmembrane helix</keyword>
<dbReference type="Proteomes" id="UP000325218">
    <property type="component" value="Unassembled WGS sequence"/>
</dbReference>
<evidence type="ECO:0000313" key="3">
    <source>
        <dbReference type="EMBL" id="TYA10076.1"/>
    </source>
</evidence>
<evidence type="ECO:0000256" key="1">
    <source>
        <dbReference type="SAM" id="Phobius"/>
    </source>
</evidence>
<accession>A0A5D0CJC8</accession>
<evidence type="ECO:0000313" key="4">
    <source>
        <dbReference type="Proteomes" id="UP000325218"/>
    </source>
</evidence>
<feature type="domain" description="DUF1648" evidence="2">
    <location>
        <begin position="14"/>
        <end position="59"/>
    </location>
</feature>
<dbReference type="Pfam" id="PF07853">
    <property type="entry name" value="DUF1648"/>
    <property type="match status" value="1"/>
</dbReference>
<dbReference type="PROSITE" id="PS51257">
    <property type="entry name" value="PROKAR_LIPOPROTEIN"/>
    <property type="match status" value="1"/>
</dbReference>
<evidence type="ECO:0000259" key="2">
    <source>
        <dbReference type="Pfam" id="PF07853"/>
    </source>
</evidence>
<name>A0A5D0CJC8_9BACL</name>
<feature type="transmembrane region" description="Helical" evidence="1">
    <location>
        <begin position="71"/>
        <end position="90"/>
    </location>
</feature>
<dbReference type="EMBL" id="VSDO01000006">
    <property type="protein sequence ID" value="TYA10076.1"/>
    <property type="molecule type" value="Genomic_DNA"/>
</dbReference>
<proteinExistence type="predicted"/>
<sequence length="92" mass="10494">MKLYLHPKMLLSVTVLAILASCIVSFYCSPNIPIHFSGGQADQFVNKYIGLFLMPAIMIITLFIQRIYIQAAWLIYFSACLHLFLLYAALVY</sequence>
<organism evidence="3 4">
    <name type="scientific">Paenibacillus faecis</name>
    <dbReference type="NCBI Taxonomy" id="862114"/>
    <lineage>
        <taxon>Bacteria</taxon>
        <taxon>Bacillati</taxon>
        <taxon>Bacillota</taxon>
        <taxon>Bacilli</taxon>
        <taxon>Bacillales</taxon>
        <taxon>Paenibacillaceae</taxon>
        <taxon>Paenibacillus</taxon>
    </lineage>
</organism>
<dbReference type="OrthoDB" id="9808690at2"/>
<dbReference type="AlphaFoldDB" id="A0A5D0CJC8"/>
<keyword evidence="1" id="KW-0812">Transmembrane</keyword>
<gene>
    <name evidence="3" type="ORF">FRY98_26110</name>
</gene>
<protein>
    <submittedName>
        <fullName evidence="3">DUF1648 domain-containing protein</fullName>
    </submittedName>
</protein>
<reference evidence="3 4" key="1">
    <citation type="submission" date="2019-08" db="EMBL/GenBank/DDBJ databases">
        <title>Genome sequencing of Paenibacillus faecis DSM 23593(T).</title>
        <authorList>
            <person name="Kook J.-K."/>
            <person name="Park S.-N."/>
            <person name="Lim Y.K."/>
        </authorList>
    </citation>
    <scope>NUCLEOTIDE SEQUENCE [LARGE SCALE GENOMIC DNA]</scope>
    <source>
        <strain evidence="3 4">DSM 23593</strain>
    </source>
</reference>
<keyword evidence="4" id="KW-1185">Reference proteome</keyword>
<feature type="transmembrane region" description="Helical" evidence="1">
    <location>
        <begin position="44"/>
        <end position="64"/>
    </location>
</feature>